<gene>
    <name evidence="2" type="ORF">HMPREF9997_01582</name>
</gene>
<dbReference type="STRING" id="1035195.HMPREF9997_01582"/>
<accession>L1MGL9</accession>
<reference evidence="2 3" key="1">
    <citation type="submission" date="2012-05" db="EMBL/GenBank/DDBJ databases">
        <authorList>
            <person name="Weinstock G."/>
            <person name="Sodergren E."/>
            <person name="Lobos E.A."/>
            <person name="Fulton L."/>
            <person name="Fulton R."/>
            <person name="Courtney L."/>
            <person name="Fronick C."/>
            <person name="O'Laughlin M."/>
            <person name="Godfrey J."/>
            <person name="Wilson R.M."/>
            <person name="Miner T."/>
            <person name="Farmer C."/>
            <person name="Delehaunty K."/>
            <person name="Cordes M."/>
            <person name="Minx P."/>
            <person name="Tomlinson C."/>
            <person name="Chen J."/>
            <person name="Wollam A."/>
            <person name="Pepin K.H."/>
            <person name="Bhonagiri V."/>
            <person name="Zhang X."/>
            <person name="Suruliraj S."/>
            <person name="Warren W."/>
            <person name="Mitreva M."/>
            <person name="Mardis E.R."/>
            <person name="Wilson R.K."/>
        </authorList>
    </citation>
    <scope>NUCLEOTIDE SEQUENCE [LARGE SCALE GENOMIC DNA]</scope>
    <source>
        <strain evidence="2 3">F0235</strain>
    </source>
</reference>
<evidence type="ECO:0000313" key="3">
    <source>
        <dbReference type="Proteomes" id="UP000010445"/>
    </source>
</evidence>
<protein>
    <submittedName>
        <fullName evidence="2">Uncharacterized protein</fullName>
    </submittedName>
</protein>
<dbReference type="EMBL" id="AMEM01000018">
    <property type="protein sequence ID" value="EKX90367.1"/>
    <property type="molecule type" value="Genomic_DNA"/>
</dbReference>
<feature type="region of interest" description="Disordered" evidence="1">
    <location>
        <begin position="31"/>
        <end position="53"/>
    </location>
</feature>
<organism evidence="2 3">
    <name type="scientific">Corynebacterium durum F0235</name>
    <dbReference type="NCBI Taxonomy" id="1035195"/>
    <lineage>
        <taxon>Bacteria</taxon>
        <taxon>Bacillati</taxon>
        <taxon>Actinomycetota</taxon>
        <taxon>Actinomycetes</taxon>
        <taxon>Mycobacteriales</taxon>
        <taxon>Corynebacteriaceae</taxon>
        <taxon>Corynebacterium</taxon>
    </lineage>
</organism>
<dbReference type="Proteomes" id="UP000010445">
    <property type="component" value="Unassembled WGS sequence"/>
</dbReference>
<dbReference type="AlphaFoldDB" id="L1MGL9"/>
<evidence type="ECO:0000313" key="2">
    <source>
        <dbReference type="EMBL" id="EKX90367.1"/>
    </source>
</evidence>
<keyword evidence="3" id="KW-1185">Reference proteome</keyword>
<evidence type="ECO:0000256" key="1">
    <source>
        <dbReference type="SAM" id="MobiDB-lite"/>
    </source>
</evidence>
<comment type="caution">
    <text evidence="2">The sequence shown here is derived from an EMBL/GenBank/DDBJ whole genome shotgun (WGS) entry which is preliminary data.</text>
</comment>
<name>L1MGL9_9CORY</name>
<dbReference type="HOGENOM" id="CLU_3060571_0_0_11"/>
<proteinExistence type="predicted"/>
<sequence length="53" mass="6246">MVSTYFYYFSIILHNLSGKIMNETPAYDYIHPTQNRTRNHPRTVSAGASLRRR</sequence>